<dbReference type="EMBL" id="JAUSRG010000004">
    <property type="protein sequence ID" value="MDP9905028.1"/>
    <property type="molecule type" value="Genomic_DNA"/>
</dbReference>
<organism evidence="1 4">
    <name type="scientific">Arthrobacter bambusae</name>
    <dbReference type="NCBI Taxonomy" id="1338426"/>
    <lineage>
        <taxon>Bacteria</taxon>
        <taxon>Bacillati</taxon>
        <taxon>Actinomycetota</taxon>
        <taxon>Actinomycetes</taxon>
        <taxon>Micrococcales</taxon>
        <taxon>Micrococcaceae</taxon>
        <taxon>Arthrobacter</taxon>
    </lineage>
</organism>
<dbReference type="Pfam" id="PF20242">
    <property type="entry name" value="Emfourin"/>
    <property type="match status" value="1"/>
</dbReference>
<evidence type="ECO:0000313" key="1">
    <source>
        <dbReference type="EMBL" id="MDP9905028.1"/>
    </source>
</evidence>
<sequence>MKITVQRSGGVAAITRVWTVDAATSEDKQRWMPIVEACPWDQVPSRGRASAQAAARAPGKAAGQADRFMYSIRAGQHRATLPETELTGPWHTLVENAKVEGHETLRR</sequence>
<dbReference type="AlphaFoldDB" id="A0AAW8DJI7"/>
<keyword evidence="3" id="KW-1185">Reference proteome</keyword>
<evidence type="ECO:0000313" key="4">
    <source>
        <dbReference type="Proteomes" id="UP001242995"/>
    </source>
</evidence>
<evidence type="ECO:0000313" key="2">
    <source>
        <dbReference type="EMBL" id="MDQ0181224.1"/>
    </source>
</evidence>
<dbReference type="Proteomes" id="UP001242995">
    <property type="component" value="Unassembled WGS sequence"/>
</dbReference>
<proteinExistence type="predicted"/>
<dbReference type="EMBL" id="JAUSTF010000005">
    <property type="protein sequence ID" value="MDQ0181224.1"/>
    <property type="molecule type" value="Genomic_DNA"/>
</dbReference>
<name>A0AAW8DJI7_9MICC</name>
<comment type="caution">
    <text evidence="1">The sequence shown here is derived from an EMBL/GenBank/DDBJ whole genome shotgun (WGS) entry which is preliminary data.</text>
</comment>
<evidence type="ECO:0000313" key="3">
    <source>
        <dbReference type="Proteomes" id="UP001230951"/>
    </source>
</evidence>
<dbReference type="RefSeq" id="WP_306960941.1">
    <property type="nucleotide sequence ID" value="NZ_JAUSRG010000004.1"/>
</dbReference>
<reference evidence="1 3" key="1">
    <citation type="submission" date="2023-07" db="EMBL/GenBank/DDBJ databases">
        <title>Sorghum-associated microbial communities from plants grown in Nebraska, USA.</title>
        <authorList>
            <person name="Schachtman D."/>
        </authorList>
    </citation>
    <scope>NUCLEOTIDE SEQUENCE</scope>
    <source>
        <strain evidence="1">DS1006</strain>
        <strain evidence="2 3">DS1016</strain>
    </source>
</reference>
<dbReference type="Proteomes" id="UP001230951">
    <property type="component" value="Unassembled WGS sequence"/>
</dbReference>
<accession>A0AAW8DJI7</accession>
<dbReference type="InterPro" id="IPR049457">
    <property type="entry name" value="Emfourin"/>
</dbReference>
<gene>
    <name evidence="1" type="ORF">J2S90_001987</name>
    <name evidence="2" type="ORF">J2S93_002655</name>
</gene>
<protein>
    <submittedName>
        <fullName evidence="1">Uncharacterized protein</fullName>
    </submittedName>
</protein>